<feature type="compositionally biased region" description="Polar residues" evidence="2">
    <location>
        <begin position="149"/>
        <end position="161"/>
    </location>
</feature>
<organism evidence="4 5">
    <name type="scientific">Chilo suppressalis</name>
    <name type="common">Asiatic rice borer moth</name>
    <dbReference type="NCBI Taxonomy" id="168631"/>
    <lineage>
        <taxon>Eukaryota</taxon>
        <taxon>Metazoa</taxon>
        <taxon>Ecdysozoa</taxon>
        <taxon>Arthropoda</taxon>
        <taxon>Hexapoda</taxon>
        <taxon>Insecta</taxon>
        <taxon>Pterygota</taxon>
        <taxon>Neoptera</taxon>
        <taxon>Endopterygota</taxon>
        <taxon>Lepidoptera</taxon>
        <taxon>Glossata</taxon>
        <taxon>Ditrysia</taxon>
        <taxon>Pyraloidea</taxon>
        <taxon>Crambidae</taxon>
        <taxon>Crambinae</taxon>
        <taxon>Chilo</taxon>
    </lineage>
</organism>
<feature type="compositionally biased region" description="Basic and acidic residues" evidence="2">
    <location>
        <begin position="171"/>
        <end position="189"/>
    </location>
</feature>
<feature type="region of interest" description="Disordered" evidence="2">
    <location>
        <begin position="99"/>
        <end position="189"/>
    </location>
</feature>
<evidence type="ECO:0000256" key="2">
    <source>
        <dbReference type="SAM" id="MobiDB-lite"/>
    </source>
</evidence>
<evidence type="ECO:0000256" key="1">
    <source>
        <dbReference type="ARBA" id="ARBA00022884"/>
    </source>
</evidence>
<evidence type="ECO:0000313" key="4">
    <source>
        <dbReference type="EMBL" id="CAH2984484.1"/>
    </source>
</evidence>
<dbReference type="InterPro" id="IPR000504">
    <property type="entry name" value="RRM_dom"/>
</dbReference>
<protein>
    <recommendedName>
        <fullName evidence="3">RRM domain-containing protein</fullName>
    </recommendedName>
</protein>
<keyword evidence="5" id="KW-1185">Reference proteome</keyword>
<feature type="compositionally biased region" description="Basic and acidic residues" evidence="2">
    <location>
        <begin position="388"/>
        <end position="405"/>
    </location>
</feature>
<sequence>MTSTRLFVGNLPDTVKETDVEAAFSKYGQIVNVDFKNKSGADKNQKLFGFVTISASNYEVESCINHFSSEDFYGNRLFVTRARESFLERLQRERHEAQLKEAEKNAPQQDLPKKNPVLKLSEKLNPRKRKFDTSNNFSNQKKPHKQHGFENSSQDLHNANEQPVEEIVVPEMDKKKQESDKKRMESMKRKRQEFLERQKIIKTGLIGIDKVTNNKVIFSDINNGDTFTSAHKDNHTIIENYKTKSSLFDDDASDDDVNFEIKEQFEGKMGQKVLDLQSRYKSDKRFILDERFIEDGNSEEEKDCTHNDNEDKIDLGDADEKTKQLNILQDVLGVSIKTRTTKPEMNKTKSKLGMLRFDPSQPEHAKFLAPVDKIKQESTKKAKKKKLKEQQEDEKTKKVIPENDKPKIEVSKEQFYKVSETLKESLEQPNNFSLRSLFGPNEDDEKVTLAQDTDYIPLEKPKDPKVKNPLNLVGKNPFIYDSSDSETEEVVEIKSQRKSTETNSEVNNTSEPKAVWKENLFFSKSDSRLQDGLSFFNKTTENEPNKERRVLKSVMKKRLYNKERKNQMFQKKIGGKRKSMKKIYKKKH</sequence>
<dbReference type="SUPFAM" id="SSF54928">
    <property type="entry name" value="RNA-binding domain, RBD"/>
    <property type="match status" value="1"/>
</dbReference>
<dbReference type="Gene3D" id="3.30.70.330">
    <property type="match status" value="1"/>
</dbReference>
<evidence type="ECO:0000259" key="3">
    <source>
        <dbReference type="SMART" id="SM00360"/>
    </source>
</evidence>
<accession>A0ABN8L390</accession>
<reference evidence="4" key="1">
    <citation type="submission" date="2021-12" db="EMBL/GenBank/DDBJ databases">
        <authorList>
            <person name="King R."/>
        </authorList>
    </citation>
    <scope>NUCLEOTIDE SEQUENCE</scope>
</reference>
<feature type="region of interest" description="Disordered" evidence="2">
    <location>
        <begin position="460"/>
        <end position="479"/>
    </location>
</feature>
<feature type="compositionally biased region" description="Basic and acidic residues" evidence="2">
    <location>
        <begin position="303"/>
        <end position="317"/>
    </location>
</feature>
<gene>
    <name evidence="4" type="ORF">CHILSU_LOCUS4435</name>
</gene>
<evidence type="ECO:0000313" key="5">
    <source>
        <dbReference type="Proteomes" id="UP001153292"/>
    </source>
</evidence>
<dbReference type="EMBL" id="OU963912">
    <property type="protein sequence ID" value="CAH2984484.1"/>
    <property type="molecule type" value="Genomic_DNA"/>
</dbReference>
<dbReference type="PANTHER" id="PTHR48029">
    <property type="entry name" value="NUCLEOLAR PROTEIN 8"/>
    <property type="match status" value="1"/>
</dbReference>
<feature type="region of interest" description="Disordered" evidence="2">
    <location>
        <begin position="377"/>
        <end position="405"/>
    </location>
</feature>
<dbReference type="Pfam" id="PF00076">
    <property type="entry name" value="RRM_1"/>
    <property type="match status" value="1"/>
</dbReference>
<keyword evidence="1" id="KW-0694">RNA-binding</keyword>
<dbReference type="SMART" id="SM00360">
    <property type="entry name" value="RRM"/>
    <property type="match status" value="1"/>
</dbReference>
<dbReference type="Proteomes" id="UP001153292">
    <property type="component" value="Chromosome 19"/>
</dbReference>
<dbReference type="PANTHER" id="PTHR48029:SF1">
    <property type="entry name" value="NUCLEOLAR PROTEIN 8"/>
    <property type="match status" value="1"/>
</dbReference>
<dbReference type="InterPro" id="IPR035979">
    <property type="entry name" value="RBD_domain_sf"/>
</dbReference>
<feature type="domain" description="RRM" evidence="3">
    <location>
        <begin position="5"/>
        <end position="80"/>
    </location>
</feature>
<name>A0ABN8L390_CHISP</name>
<dbReference type="InterPro" id="IPR012677">
    <property type="entry name" value="Nucleotide-bd_a/b_plait_sf"/>
</dbReference>
<feature type="region of interest" description="Disordered" evidence="2">
    <location>
        <begin position="298"/>
        <end position="317"/>
    </location>
</feature>
<feature type="compositionally biased region" description="Basic residues" evidence="2">
    <location>
        <begin position="573"/>
        <end position="588"/>
    </location>
</feature>
<feature type="region of interest" description="Disordered" evidence="2">
    <location>
        <begin position="566"/>
        <end position="588"/>
    </location>
</feature>
<proteinExistence type="predicted"/>